<dbReference type="PRINTS" id="PR00313">
    <property type="entry name" value="CABNDNGRPT"/>
</dbReference>
<organism evidence="1 2">
    <name type="scientific">Pelosinus baikalensis</name>
    <dbReference type="NCBI Taxonomy" id="2892015"/>
    <lineage>
        <taxon>Bacteria</taxon>
        <taxon>Bacillati</taxon>
        <taxon>Bacillota</taxon>
        <taxon>Negativicutes</taxon>
        <taxon>Selenomonadales</taxon>
        <taxon>Sporomusaceae</taxon>
        <taxon>Pelosinus</taxon>
    </lineage>
</organism>
<protein>
    <submittedName>
        <fullName evidence="1">Uncharacterized protein</fullName>
    </submittedName>
</protein>
<name>A0ABS8HTM5_9FIRM</name>
<gene>
    <name evidence="1" type="ORF">LMF89_14280</name>
</gene>
<dbReference type="Proteomes" id="UP001165492">
    <property type="component" value="Unassembled WGS sequence"/>
</dbReference>
<evidence type="ECO:0000313" key="2">
    <source>
        <dbReference type="Proteomes" id="UP001165492"/>
    </source>
</evidence>
<dbReference type="InterPro" id="IPR011049">
    <property type="entry name" value="Serralysin-like_metalloprot_C"/>
</dbReference>
<dbReference type="RefSeq" id="WP_229535658.1">
    <property type="nucleotide sequence ID" value="NZ_JAJHJB010000019.1"/>
</dbReference>
<reference evidence="1" key="1">
    <citation type="submission" date="2021-11" db="EMBL/GenBank/DDBJ databases">
        <title>Description of a new species Pelosinus isolated from the bottom sediments of Lake Baikal.</title>
        <authorList>
            <person name="Zakharyuk A."/>
        </authorList>
    </citation>
    <scope>NUCLEOTIDE SEQUENCE</scope>
    <source>
        <strain evidence="1">Bkl1</strain>
    </source>
</reference>
<dbReference type="InterPro" id="IPR001343">
    <property type="entry name" value="Hemolysn_Ca-bd"/>
</dbReference>
<dbReference type="SUPFAM" id="SSF51120">
    <property type="entry name" value="beta-Roll"/>
    <property type="match status" value="3"/>
</dbReference>
<dbReference type="EMBL" id="JAJHJB010000019">
    <property type="protein sequence ID" value="MCC5466515.1"/>
    <property type="molecule type" value="Genomic_DNA"/>
</dbReference>
<accession>A0ABS8HTM5</accession>
<dbReference type="Gene3D" id="2.150.10.10">
    <property type="entry name" value="Serralysin-like metalloprotease, C-terminal"/>
    <property type="match status" value="3"/>
</dbReference>
<keyword evidence="2" id="KW-1185">Reference proteome</keyword>
<proteinExistence type="predicted"/>
<comment type="caution">
    <text evidence="1">The sequence shown here is derived from an EMBL/GenBank/DDBJ whole genome shotgun (WGS) entry which is preliminary data.</text>
</comment>
<sequence>MATRVGTTVYCNNTGELIDLSDVKYNNEVTKIIGGGGNDILKGNSLDNVIQGGYGDDQIWGGPGGNNTLSGGPGTNVFWWDKNGGHDTILDEGERHKGNFLCLYNMSRQECEVSNENGNLHIAAGRAQLDIRNWYHQEPKHRIQIFIFNDNTAYLWNDGKGARLDLFSECYKPIYDVLGTVIHIKTLDSGNCIIHGNYADNIIEGGNGNDQIWGGPGGNNILSGGAGADVYWWGMIGGDSDAHDIILDGGEKNKGDVLYLYDVSRQDYFASNVDGDLHISAGNAVLDIKNWYHQNPENRIQTFICNDNIAYVWNDGHDAEINLFEESFQWLTNRWVSICHIKTLESGNCILRGDSFDNIIEGGSGNDQIWGGSGGSNILSGGGGANVFWWGNGEGNDIITDLTSSDLVKLYNISMEDCSASRLENDLIITSNLAGNSLTIKAYFSNESFDYSQNPKVPAFYDSTKKLFTLCGDTMQFVMLSTPIQSQGIDLEILNRDILADDCVRRLKGDGHHAPVQSLGAAKQRSL</sequence>
<dbReference type="Pfam" id="PF00353">
    <property type="entry name" value="HemolysinCabind"/>
    <property type="match status" value="3"/>
</dbReference>
<evidence type="ECO:0000313" key="1">
    <source>
        <dbReference type="EMBL" id="MCC5466515.1"/>
    </source>
</evidence>